<feature type="compositionally biased region" description="Low complexity" evidence="8">
    <location>
        <begin position="430"/>
        <end position="439"/>
    </location>
</feature>
<protein>
    <recommendedName>
        <fullName evidence="9">Neurogenic mastermind-like N-terminal domain-containing protein</fullName>
    </recommendedName>
</protein>
<comment type="caution">
    <text evidence="10">The sequence shown here is derived from an EMBL/GenBank/DDBJ whole genome shotgun (WGS) entry which is preliminary data.</text>
</comment>
<dbReference type="Gene3D" id="6.10.250.970">
    <property type="match status" value="1"/>
</dbReference>
<evidence type="ECO:0000313" key="10">
    <source>
        <dbReference type="EMBL" id="CAH3015744.1"/>
    </source>
</evidence>
<feature type="compositionally biased region" description="Polar residues" evidence="8">
    <location>
        <begin position="444"/>
        <end position="457"/>
    </location>
</feature>
<gene>
    <name evidence="10" type="ORF">PEVE_00020858</name>
</gene>
<evidence type="ECO:0000256" key="8">
    <source>
        <dbReference type="SAM" id="MobiDB-lite"/>
    </source>
</evidence>
<feature type="compositionally biased region" description="Polar residues" evidence="8">
    <location>
        <begin position="91"/>
        <end position="104"/>
    </location>
</feature>
<dbReference type="Pfam" id="PF09596">
    <property type="entry name" value="MamL-1"/>
    <property type="match status" value="1"/>
</dbReference>
<comment type="similarity">
    <text evidence="2">Belongs to the mastermind family.</text>
</comment>
<dbReference type="InterPro" id="IPR046370">
    <property type="entry name" value="MAML_N_sf"/>
</dbReference>
<evidence type="ECO:0000256" key="2">
    <source>
        <dbReference type="ARBA" id="ARBA00008081"/>
    </source>
</evidence>
<feature type="region of interest" description="Disordered" evidence="8">
    <location>
        <begin position="1"/>
        <end position="21"/>
    </location>
</feature>
<evidence type="ECO:0000256" key="3">
    <source>
        <dbReference type="ARBA" id="ARBA00022976"/>
    </source>
</evidence>
<keyword evidence="11" id="KW-1185">Reference proteome</keyword>
<keyword evidence="3" id="KW-0914">Notch signaling pathway</keyword>
<keyword evidence="6" id="KW-0804">Transcription</keyword>
<organism evidence="10 11">
    <name type="scientific">Porites evermanni</name>
    <dbReference type="NCBI Taxonomy" id="104178"/>
    <lineage>
        <taxon>Eukaryota</taxon>
        <taxon>Metazoa</taxon>
        <taxon>Cnidaria</taxon>
        <taxon>Anthozoa</taxon>
        <taxon>Hexacorallia</taxon>
        <taxon>Scleractinia</taxon>
        <taxon>Fungiina</taxon>
        <taxon>Poritidae</taxon>
        <taxon>Porites</taxon>
    </lineage>
</organism>
<evidence type="ECO:0000256" key="6">
    <source>
        <dbReference type="ARBA" id="ARBA00023163"/>
    </source>
</evidence>
<evidence type="ECO:0000313" key="11">
    <source>
        <dbReference type="Proteomes" id="UP001159427"/>
    </source>
</evidence>
<dbReference type="InterPro" id="IPR019082">
    <property type="entry name" value="Mastermind-like_N"/>
</dbReference>
<feature type="compositionally biased region" description="Polar residues" evidence="8">
    <location>
        <begin position="1"/>
        <end position="15"/>
    </location>
</feature>
<dbReference type="InterPro" id="IPR046369">
    <property type="entry name" value="MAML1-3"/>
</dbReference>
<dbReference type="EMBL" id="CALNXI010000028">
    <property type="protein sequence ID" value="CAH3015744.1"/>
    <property type="molecule type" value="Genomic_DNA"/>
</dbReference>
<proteinExistence type="inferred from homology"/>
<dbReference type="PANTHER" id="PTHR15692:SF20">
    <property type="entry name" value="NEUROGENIC MASTERMIND-LIKE N-TERMINAL DOMAIN-CONTAINING PROTEIN"/>
    <property type="match status" value="1"/>
</dbReference>
<dbReference type="Proteomes" id="UP001159427">
    <property type="component" value="Unassembled WGS sequence"/>
</dbReference>
<reference evidence="10 11" key="1">
    <citation type="submission" date="2022-05" db="EMBL/GenBank/DDBJ databases">
        <authorList>
            <consortium name="Genoscope - CEA"/>
            <person name="William W."/>
        </authorList>
    </citation>
    <scope>NUCLEOTIDE SEQUENCE [LARGE SCALE GENOMIC DNA]</scope>
</reference>
<evidence type="ECO:0000256" key="5">
    <source>
        <dbReference type="ARBA" id="ARBA00023159"/>
    </source>
</evidence>
<accession>A0ABN8LF73</accession>
<sequence>MNETGSRASGMTSPRHTSHQAVMDRLRQRFSGYRKHHSDCQTKYTQSLPAVHDIERQEAMNLHKRALDSRNRIMNVNGKAAKQNDVEGKVESQQQLPNGLDKPTNTILHIREQILLKKRKHEQNMNNALNSFAPSNDVDINLGGECVSSKFQRPDGVLLPGQEGSNSISSINQPHQVDHTSVQVHQSSYGVREPSYLHDGSRIAMGSEAYAGEAQRLASTAFASSDFKQEKPVVVSCEEPTHSNDGSETLANGLKQVSSSKFNLPGRKEYIQQELDYFDHVIQRFNEEGGPIPPQHQTNASVPGCEDDLGQVPETQPGTHHSKSHQLKEIARLKTQRAQAQQGVPYIDSQSHVNQQFPHQHAAQYSIGSTGQQAPSLQHPYTAGKYPGGIPLISNDQQQILPEPNHPVASLAGGFPRQFDSLQYPRGPASQSQHQQQQQPFYGFSQTSAPSSKLSHIPSQVQQLYSQRFSSQPVIPTTQGARLVTPLTSPDLARYSISRSQPQYQRQTSMPPLQSQAFLNSDTQYQCQVAGFQEDQPRFSSPVADPSTVYHYQRRNSFPIYHRNNTQTQGNLSHGMQQNLGSSQASLLRGVLQNPSQNMNPPDRDSFLMNPNLNMSLQSTIQSSSVLTGRSPTTNGDLNPGIPRSQHSSVMYRNNAPVKSTSLLLVPPFKVPCSLRSFPCDLPLYSVLTPTSVALGDMNERQSSLASCDAQFSAYSPLNALDKAPSFTSLLEQSAINQGNLETTYTGSIPNLDLLGEILGQ</sequence>
<feature type="region of interest" description="Disordered" evidence="8">
    <location>
        <begin position="368"/>
        <end position="457"/>
    </location>
</feature>
<evidence type="ECO:0000256" key="7">
    <source>
        <dbReference type="ARBA" id="ARBA00023242"/>
    </source>
</evidence>
<evidence type="ECO:0000256" key="1">
    <source>
        <dbReference type="ARBA" id="ARBA00004324"/>
    </source>
</evidence>
<keyword evidence="4" id="KW-0805">Transcription regulation</keyword>
<feature type="region of interest" description="Disordered" evidence="8">
    <location>
        <begin position="81"/>
        <end position="104"/>
    </location>
</feature>
<evidence type="ECO:0000259" key="9">
    <source>
        <dbReference type="SMART" id="SM01275"/>
    </source>
</evidence>
<feature type="domain" description="Neurogenic mastermind-like N-terminal" evidence="9">
    <location>
        <begin position="17"/>
        <end position="76"/>
    </location>
</feature>
<evidence type="ECO:0000256" key="4">
    <source>
        <dbReference type="ARBA" id="ARBA00023015"/>
    </source>
</evidence>
<keyword evidence="5" id="KW-0010">Activator</keyword>
<keyword evidence="7" id="KW-0539">Nucleus</keyword>
<name>A0ABN8LF73_9CNID</name>
<comment type="subcellular location">
    <subcellularLocation>
        <location evidence="1">Nucleus speckle</location>
    </subcellularLocation>
</comment>
<dbReference type="PANTHER" id="PTHR15692">
    <property type="entry name" value="MASTERMIND-LIKE"/>
    <property type="match status" value="1"/>
</dbReference>
<dbReference type="SMART" id="SM01275">
    <property type="entry name" value="MamL-1"/>
    <property type="match status" value="1"/>
</dbReference>